<dbReference type="Proteomes" id="UP001150266">
    <property type="component" value="Unassembled WGS sequence"/>
</dbReference>
<keyword evidence="3" id="KW-1185">Reference proteome</keyword>
<name>A0A9W9AC50_9AGAR</name>
<evidence type="ECO:0000256" key="1">
    <source>
        <dbReference type="SAM" id="Phobius"/>
    </source>
</evidence>
<sequence length="166" mass="18702">MNKRPVSSRSNSQLPVRTMIGFRFYGTTATVNSYFHCNISDISFFAHICRDSVLKSLSHLQILIPFFWVLSKGVISIATAVRQMSTTFKVRPEQTFHGIRLPIHTRNLLRKGQLCSGSFRTTSNPRLDLSTAPELCIQQSRSISAHIEARRCSVATEYSCSLPSHP</sequence>
<accession>A0A9W9AC50</accession>
<keyword evidence="1" id="KW-0812">Transmembrane</keyword>
<dbReference type="AlphaFoldDB" id="A0A9W9AC50"/>
<keyword evidence="1" id="KW-0472">Membrane</keyword>
<gene>
    <name evidence="2" type="ORF">J3R30DRAFT_226204</name>
</gene>
<evidence type="ECO:0000313" key="2">
    <source>
        <dbReference type="EMBL" id="KAJ4477505.1"/>
    </source>
</evidence>
<evidence type="ECO:0000313" key="3">
    <source>
        <dbReference type="Proteomes" id="UP001150266"/>
    </source>
</evidence>
<keyword evidence="1" id="KW-1133">Transmembrane helix</keyword>
<organism evidence="2 3">
    <name type="scientific">Lentinula aciculospora</name>
    <dbReference type="NCBI Taxonomy" id="153920"/>
    <lineage>
        <taxon>Eukaryota</taxon>
        <taxon>Fungi</taxon>
        <taxon>Dikarya</taxon>
        <taxon>Basidiomycota</taxon>
        <taxon>Agaricomycotina</taxon>
        <taxon>Agaricomycetes</taxon>
        <taxon>Agaricomycetidae</taxon>
        <taxon>Agaricales</taxon>
        <taxon>Marasmiineae</taxon>
        <taxon>Omphalotaceae</taxon>
        <taxon>Lentinula</taxon>
    </lineage>
</organism>
<dbReference type="EMBL" id="JAOTPV010000010">
    <property type="protein sequence ID" value="KAJ4477505.1"/>
    <property type="molecule type" value="Genomic_DNA"/>
</dbReference>
<protein>
    <submittedName>
        <fullName evidence="2">Uncharacterized protein</fullName>
    </submittedName>
</protein>
<reference evidence="2" key="1">
    <citation type="submission" date="2022-08" db="EMBL/GenBank/DDBJ databases">
        <title>A Global Phylogenomic Analysis of the Shiitake Genus Lentinula.</title>
        <authorList>
            <consortium name="DOE Joint Genome Institute"/>
            <person name="Sierra-Patev S."/>
            <person name="Min B."/>
            <person name="Naranjo-Ortiz M."/>
            <person name="Looney B."/>
            <person name="Konkel Z."/>
            <person name="Slot J.C."/>
            <person name="Sakamoto Y."/>
            <person name="Steenwyk J.L."/>
            <person name="Rokas A."/>
            <person name="Carro J."/>
            <person name="Camarero S."/>
            <person name="Ferreira P."/>
            <person name="Molpeceres G."/>
            <person name="Ruiz-Duenas F.J."/>
            <person name="Serrano A."/>
            <person name="Henrissat B."/>
            <person name="Drula E."/>
            <person name="Hughes K.W."/>
            <person name="Mata J.L."/>
            <person name="Ishikawa N.K."/>
            <person name="Vargas-Isla R."/>
            <person name="Ushijima S."/>
            <person name="Smith C.A."/>
            <person name="Ahrendt S."/>
            <person name="Andreopoulos W."/>
            <person name="He G."/>
            <person name="Labutti K."/>
            <person name="Lipzen A."/>
            <person name="Ng V."/>
            <person name="Riley R."/>
            <person name="Sandor L."/>
            <person name="Barry K."/>
            <person name="Martinez A.T."/>
            <person name="Xiao Y."/>
            <person name="Gibbons J.G."/>
            <person name="Terashima K."/>
            <person name="Grigoriev I.V."/>
            <person name="Hibbett D.S."/>
        </authorList>
    </citation>
    <scope>NUCLEOTIDE SEQUENCE</scope>
    <source>
        <strain evidence="2">JLM2183</strain>
    </source>
</reference>
<comment type="caution">
    <text evidence="2">The sequence shown here is derived from an EMBL/GenBank/DDBJ whole genome shotgun (WGS) entry which is preliminary data.</text>
</comment>
<feature type="transmembrane region" description="Helical" evidence="1">
    <location>
        <begin position="62"/>
        <end position="81"/>
    </location>
</feature>
<proteinExistence type="predicted"/>